<proteinExistence type="predicted"/>
<dbReference type="RefSeq" id="WP_014749010.1">
    <property type="nucleotide sequence ID" value="NC_017964.1"/>
</dbReference>
<sequence>MLREGYGISILDEHSVTADITAGSLEPVLQQWALPQVGIYAVYPPGRRVSSRAQRFIDFYRGYLNELGTIK</sequence>
<evidence type="ECO:0000259" key="1">
    <source>
        <dbReference type="Pfam" id="PF03466"/>
    </source>
</evidence>
<name>I3U7D1_ADVKW</name>
<evidence type="ECO:0000313" key="2">
    <source>
        <dbReference type="EMBL" id="AFK60919.1"/>
    </source>
</evidence>
<dbReference type="HOGENOM" id="CLU_2730937_0_0_4"/>
<dbReference type="KEGG" id="aka:TKWG_01200"/>
<keyword evidence="3" id="KW-1185">Reference proteome</keyword>
<evidence type="ECO:0000313" key="3">
    <source>
        <dbReference type="Proteomes" id="UP000005267"/>
    </source>
</evidence>
<dbReference type="Gene3D" id="3.40.190.290">
    <property type="match status" value="1"/>
</dbReference>
<organism evidence="2 3">
    <name type="scientific">Advenella kashmirensis (strain DSM 17095 / LMG 22695 / WT001)</name>
    <name type="common">Tetrathiobacter kashmirensis</name>
    <dbReference type="NCBI Taxonomy" id="1036672"/>
    <lineage>
        <taxon>Bacteria</taxon>
        <taxon>Pseudomonadati</taxon>
        <taxon>Pseudomonadota</taxon>
        <taxon>Betaproteobacteria</taxon>
        <taxon>Burkholderiales</taxon>
        <taxon>Alcaligenaceae</taxon>
    </lineage>
</organism>
<dbReference type="SUPFAM" id="SSF53850">
    <property type="entry name" value="Periplasmic binding protein-like II"/>
    <property type="match status" value="1"/>
</dbReference>
<dbReference type="InterPro" id="IPR005119">
    <property type="entry name" value="LysR_subst-bd"/>
</dbReference>
<reference evidence="3" key="2">
    <citation type="journal article" date="2013" name="PLoS ONE">
        <title>Genome implosion elicits host-confinement in Alcaligenaceae: evidence from the comparative genomics of Tetrathiobacter kashmirensis, a pathogen in the making.</title>
        <authorList>
            <person name="Ghosh W."/>
            <person name="Alam M."/>
            <person name="Roy C."/>
            <person name="Pyne P."/>
            <person name="George A."/>
            <person name="Chakraborty R."/>
            <person name="Majumder S."/>
            <person name="Agarwal A."/>
            <person name="Chakraborty S."/>
            <person name="Majumdar S."/>
            <person name="Gupta S.K."/>
        </authorList>
    </citation>
    <scope>NUCLEOTIDE SEQUENCE [LARGE SCALE GENOMIC DNA]</scope>
    <source>
        <strain evidence="3">WT001</strain>
    </source>
</reference>
<dbReference type="EMBL" id="CP003555">
    <property type="protein sequence ID" value="AFK60919.1"/>
    <property type="molecule type" value="Genomic_DNA"/>
</dbReference>
<dbReference type="AlphaFoldDB" id="I3U7D1"/>
<dbReference type="Pfam" id="PF03466">
    <property type="entry name" value="LysR_substrate"/>
    <property type="match status" value="1"/>
</dbReference>
<protein>
    <submittedName>
        <fullName evidence="2">Transcriptional regulator PtxR</fullName>
    </submittedName>
</protein>
<feature type="domain" description="LysR substrate-binding" evidence="1">
    <location>
        <begin position="1"/>
        <end position="62"/>
    </location>
</feature>
<dbReference type="Proteomes" id="UP000005267">
    <property type="component" value="Chromosome"/>
</dbReference>
<accession>I3U7D1</accession>
<gene>
    <name evidence="2" type="ordered locus">TKWG_01200</name>
</gene>
<reference evidence="2 3" key="1">
    <citation type="journal article" date="2011" name="J. Bacteriol.">
        <title>Whole-genome shotgun sequencing of the sulfur-oxidizing chemoautotroph Tetrathiobacter kashmirensis.</title>
        <authorList>
            <person name="Ghosh W."/>
            <person name="George A."/>
            <person name="Agarwal A."/>
            <person name="Raj P."/>
            <person name="Alam M."/>
            <person name="Pyne P."/>
            <person name="Das Gupta S.K."/>
        </authorList>
    </citation>
    <scope>NUCLEOTIDE SEQUENCE [LARGE SCALE GENOMIC DNA]</scope>
    <source>
        <strain evidence="2 3">WT001</strain>
    </source>
</reference>
<dbReference type="STRING" id="1036672.TKWG_01200"/>